<dbReference type="AlphaFoldDB" id="A0A6B0GXF7"/>
<sequence>MPSDSPSPTDDGSESPTDDERTERASADTETLESTGRPAHAADGATASGDHESDTDPNADDGERIVRSSIENAPAHVREQAEPTSPSNPPESFLEGLDDDLRARIESEDNEVDQPSEVLREDTEYVGDAAAQQAGEESVAHESPDAHTNHETQALLDEHESPEAALSALRQQYVAGALSDEEFEAQFDALLGELKAAHSSGDLSDAEFEDHLDGMFDDTGDGEAADPPSGDASPDATDIPADREAHTSHETADAHTDRASQSDHGVSEAGDTPTATDDAPDLSVLEDAPPIAYSEVRGIRFRFSAEGADEDTAIDELQQDSQDLGERVFDENGRIDPEAADEDINEVMFRLVTQVLYPGHNPDGQDYPNIAREQWLGFHDTVKGQLFGAALQYLNDYVSGFTLTVDDSPPPGGRR</sequence>
<dbReference type="RefSeq" id="WP_158206114.1">
    <property type="nucleotide sequence ID" value="NZ_WSZK01000036.1"/>
</dbReference>
<feature type="region of interest" description="Disordered" evidence="1">
    <location>
        <begin position="198"/>
        <end position="289"/>
    </location>
</feature>
<evidence type="ECO:0000313" key="4">
    <source>
        <dbReference type="Proteomes" id="UP000451471"/>
    </source>
</evidence>
<feature type="domain" description="SHOCT" evidence="2">
    <location>
        <begin position="164"/>
        <end position="186"/>
    </location>
</feature>
<keyword evidence="4" id="KW-1185">Reference proteome</keyword>
<comment type="caution">
    <text evidence="3">The sequence shown here is derived from an EMBL/GenBank/DDBJ whole genome shotgun (WGS) entry which is preliminary data.</text>
</comment>
<name>A0A6B0GXF7_9EURY</name>
<evidence type="ECO:0000259" key="2">
    <source>
        <dbReference type="Pfam" id="PF09851"/>
    </source>
</evidence>
<feature type="compositionally biased region" description="Basic and acidic residues" evidence="1">
    <location>
        <begin position="138"/>
        <end position="160"/>
    </location>
</feature>
<gene>
    <name evidence="3" type="ORF">GQS65_18540</name>
</gene>
<organism evidence="3 4">
    <name type="scientific">Halomarina oriensis</name>
    <dbReference type="NCBI Taxonomy" id="671145"/>
    <lineage>
        <taxon>Archaea</taxon>
        <taxon>Methanobacteriati</taxon>
        <taxon>Methanobacteriota</taxon>
        <taxon>Stenosarchaea group</taxon>
        <taxon>Halobacteria</taxon>
        <taxon>Halobacteriales</taxon>
        <taxon>Natronomonadaceae</taxon>
        <taxon>Halomarina</taxon>
    </lineage>
</organism>
<accession>A0A6B0GXF7</accession>
<evidence type="ECO:0000256" key="1">
    <source>
        <dbReference type="SAM" id="MobiDB-lite"/>
    </source>
</evidence>
<dbReference type="Pfam" id="PF09851">
    <property type="entry name" value="SHOCT"/>
    <property type="match status" value="1"/>
</dbReference>
<feature type="compositionally biased region" description="Basic and acidic residues" evidence="1">
    <location>
        <begin position="18"/>
        <end position="27"/>
    </location>
</feature>
<dbReference type="InterPro" id="IPR018649">
    <property type="entry name" value="SHOCT"/>
</dbReference>
<protein>
    <recommendedName>
        <fullName evidence="2">SHOCT domain-containing protein</fullName>
    </recommendedName>
</protein>
<dbReference type="EMBL" id="WSZK01000036">
    <property type="protein sequence ID" value="MWG36458.1"/>
    <property type="molecule type" value="Genomic_DNA"/>
</dbReference>
<evidence type="ECO:0000313" key="3">
    <source>
        <dbReference type="EMBL" id="MWG36458.1"/>
    </source>
</evidence>
<feature type="compositionally biased region" description="Acidic residues" evidence="1">
    <location>
        <begin position="215"/>
        <end position="224"/>
    </location>
</feature>
<feature type="compositionally biased region" description="Low complexity" evidence="1">
    <location>
        <begin position="1"/>
        <end position="10"/>
    </location>
</feature>
<feature type="compositionally biased region" description="Basic and acidic residues" evidence="1">
    <location>
        <begin position="240"/>
        <end position="261"/>
    </location>
</feature>
<proteinExistence type="predicted"/>
<reference evidence="3 4" key="1">
    <citation type="submission" date="2019-12" db="EMBL/GenBank/DDBJ databases">
        <title>Halocatena pleomorpha gen. nov. sp. nov., an extremely halophilic archaeon of family Halobacteriaceae isolated from saltpan soil.</title>
        <authorList>
            <person name="Pal Y."/>
            <person name="Verma A."/>
            <person name="Krishnamurthi S."/>
            <person name="Kumar P."/>
        </authorList>
    </citation>
    <scope>NUCLEOTIDE SEQUENCE [LARGE SCALE GENOMIC DNA]</scope>
    <source>
        <strain evidence="3 4">JCM 16495</strain>
    </source>
</reference>
<dbReference type="Proteomes" id="UP000451471">
    <property type="component" value="Unassembled WGS sequence"/>
</dbReference>
<feature type="region of interest" description="Disordered" evidence="1">
    <location>
        <begin position="1"/>
        <end position="160"/>
    </location>
</feature>